<name>A0AAV4K414_9GAST</name>
<evidence type="ECO:0000313" key="2">
    <source>
        <dbReference type="EMBL" id="GFS27942.1"/>
    </source>
</evidence>
<dbReference type="EMBL" id="BMAT01010584">
    <property type="protein sequence ID" value="GFS27942.1"/>
    <property type="molecule type" value="Genomic_DNA"/>
</dbReference>
<dbReference type="InterPro" id="IPR008983">
    <property type="entry name" value="Tumour_necrosis_fac-like_dom"/>
</dbReference>
<accession>A0AAV4K414</accession>
<protein>
    <submittedName>
        <fullName evidence="2">Sialic acid binding lectin</fullName>
    </submittedName>
</protein>
<dbReference type="AlphaFoldDB" id="A0AAV4K414"/>
<reference evidence="2 3" key="1">
    <citation type="journal article" date="2021" name="Elife">
        <title>Chloroplast acquisition without the gene transfer in kleptoplastic sea slugs, Plakobranchus ocellatus.</title>
        <authorList>
            <person name="Maeda T."/>
            <person name="Takahashi S."/>
            <person name="Yoshida T."/>
            <person name="Shimamura S."/>
            <person name="Takaki Y."/>
            <person name="Nagai Y."/>
            <person name="Toyoda A."/>
            <person name="Suzuki Y."/>
            <person name="Arimoto A."/>
            <person name="Ishii H."/>
            <person name="Satoh N."/>
            <person name="Nishiyama T."/>
            <person name="Hasebe M."/>
            <person name="Maruyama T."/>
            <person name="Minagawa J."/>
            <person name="Obokata J."/>
            <person name="Shigenobu S."/>
        </authorList>
    </citation>
    <scope>NUCLEOTIDE SEQUENCE [LARGE SCALE GENOMIC DNA]</scope>
</reference>
<proteinExistence type="predicted"/>
<evidence type="ECO:0000259" key="1">
    <source>
        <dbReference type="Pfam" id="PF00386"/>
    </source>
</evidence>
<keyword evidence="3" id="KW-1185">Reference proteome</keyword>
<dbReference type="Proteomes" id="UP000762676">
    <property type="component" value="Unassembled WGS sequence"/>
</dbReference>
<evidence type="ECO:0000313" key="3">
    <source>
        <dbReference type="Proteomes" id="UP000762676"/>
    </source>
</evidence>
<comment type="caution">
    <text evidence="2">The sequence shown here is derived from an EMBL/GenBank/DDBJ whole genome shotgun (WGS) entry which is preliminary data.</text>
</comment>
<dbReference type="InterPro" id="IPR001073">
    <property type="entry name" value="C1q_dom"/>
</dbReference>
<gene>
    <name evidence="2" type="ORF">ElyMa_005319700</name>
</gene>
<dbReference type="SUPFAM" id="SSF49842">
    <property type="entry name" value="TNF-like"/>
    <property type="match status" value="1"/>
</dbReference>
<feature type="domain" description="C1q" evidence="1">
    <location>
        <begin position="37"/>
        <end position="100"/>
    </location>
</feature>
<organism evidence="2 3">
    <name type="scientific">Elysia marginata</name>
    <dbReference type="NCBI Taxonomy" id="1093978"/>
    <lineage>
        <taxon>Eukaryota</taxon>
        <taxon>Metazoa</taxon>
        <taxon>Spiralia</taxon>
        <taxon>Lophotrochozoa</taxon>
        <taxon>Mollusca</taxon>
        <taxon>Gastropoda</taxon>
        <taxon>Heterobranchia</taxon>
        <taxon>Euthyneura</taxon>
        <taxon>Panpulmonata</taxon>
        <taxon>Sacoglossa</taxon>
        <taxon>Placobranchoidea</taxon>
        <taxon>Plakobranchidae</taxon>
        <taxon>Elysia</taxon>
    </lineage>
</organism>
<dbReference type="Pfam" id="PF00386">
    <property type="entry name" value="C1q"/>
    <property type="match status" value="1"/>
</dbReference>
<sequence>MTGVGVVDGGVVSCDSVGGGDSVGAVGGGDSVGAGVLYLDLYKNQEYISSAYAHVTSDCGSASNAVVVTLKRGDQVYVTGYGSSVLSGDPWEVYYTFSGYQGGLDSSVGSGLAPWPRGRGLSLSRAQSGPLLVESVSV</sequence>
<dbReference type="Gene3D" id="2.60.120.40">
    <property type="match status" value="1"/>
</dbReference>